<dbReference type="PANTHER" id="PTHR30561:SF9">
    <property type="entry name" value="4-AMINO-4-DEOXY-L-ARABINOSE-PHOSPHOUNDECAPRENOL FLIPPASE SUBUNIT ARNF-RELATED"/>
    <property type="match status" value="1"/>
</dbReference>
<dbReference type="Gene3D" id="1.10.3730.20">
    <property type="match status" value="1"/>
</dbReference>
<evidence type="ECO:0000313" key="7">
    <source>
        <dbReference type="EMBL" id="AXC13262.1"/>
    </source>
</evidence>
<evidence type="ECO:0000256" key="1">
    <source>
        <dbReference type="ARBA" id="ARBA00004651"/>
    </source>
</evidence>
<evidence type="ECO:0000256" key="5">
    <source>
        <dbReference type="ARBA" id="ARBA00023136"/>
    </source>
</evidence>
<reference evidence="7 8" key="1">
    <citation type="journal article" date="2018" name="Front. Microbiol.">
        <title>Hydrolytic Capabilities as a Key to Environmental Success: Chitinolytic and Cellulolytic Acidobacteria From Acidic Sub-arctic Soils and Boreal Peatlands.</title>
        <authorList>
            <person name="Belova S.E."/>
            <person name="Ravin N.V."/>
            <person name="Pankratov T.A."/>
            <person name="Rakitin A.L."/>
            <person name="Ivanova A.A."/>
            <person name="Beletsky A.V."/>
            <person name="Mardanov A.V."/>
            <person name="Sinninghe Damste J.S."/>
            <person name="Dedysh S.N."/>
        </authorList>
    </citation>
    <scope>NUCLEOTIDE SEQUENCE [LARGE SCALE GENOMIC DNA]</scope>
    <source>
        <strain evidence="7 8">SBC82</strain>
    </source>
</reference>
<evidence type="ECO:0000256" key="6">
    <source>
        <dbReference type="SAM" id="Phobius"/>
    </source>
</evidence>
<feature type="transmembrane region" description="Helical" evidence="6">
    <location>
        <begin position="72"/>
        <end position="92"/>
    </location>
</feature>
<dbReference type="GO" id="GO:0005886">
    <property type="term" value="C:plasma membrane"/>
    <property type="evidence" value="ECO:0007669"/>
    <property type="project" value="UniProtKB-SubCell"/>
</dbReference>
<name>A0A2Z5G2D5_9BACT</name>
<dbReference type="SUPFAM" id="SSF103481">
    <property type="entry name" value="Multidrug resistance efflux transporter EmrE"/>
    <property type="match status" value="1"/>
</dbReference>
<evidence type="ECO:0000256" key="3">
    <source>
        <dbReference type="ARBA" id="ARBA00022692"/>
    </source>
</evidence>
<gene>
    <name evidence="7" type="ORF">ACPOL_3983</name>
</gene>
<feature type="transmembrane region" description="Helical" evidence="6">
    <location>
        <begin position="98"/>
        <end position="115"/>
    </location>
</feature>
<dbReference type="InterPro" id="IPR000390">
    <property type="entry name" value="Small_drug/metabolite_transptr"/>
</dbReference>
<dbReference type="InterPro" id="IPR037185">
    <property type="entry name" value="EmrE-like"/>
</dbReference>
<feature type="transmembrane region" description="Helical" evidence="6">
    <location>
        <begin position="41"/>
        <end position="65"/>
    </location>
</feature>
<keyword evidence="3 6" id="KW-0812">Transmembrane</keyword>
<dbReference type="KEGG" id="abas:ACPOL_3983"/>
<protein>
    <submittedName>
        <fullName evidence="7">Permeases of the drug/metabolite transporter (DMT) superfamily</fullName>
    </submittedName>
</protein>
<sequence>MIAVMVVAGPLGNVLLAKGMKNSGNLVIWPPMALYHTALNVFAAGSIWLGVASLITFFVAYMLVLSWADYSFVQPASSLAYGVVALLGYLMLGERVSPLRWTGIAVICLGVFVVGRTDPRTTVHQTTERV</sequence>
<dbReference type="GO" id="GO:0022857">
    <property type="term" value="F:transmembrane transporter activity"/>
    <property type="evidence" value="ECO:0007669"/>
    <property type="project" value="InterPro"/>
</dbReference>
<comment type="subcellular location">
    <subcellularLocation>
        <location evidence="1">Cell membrane</location>
        <topology evidence="1">Multi-pass membrane protein</topology>
    </subcellularLocation>
</comment>
<evidence type="ECO:0000313" key="8">
    <source>
        <dbReference type="Proteomes" id="UP000253606"/>
    </source>
</evidence>
<accession>A0A2Z5G2D5</accession>
<keyword evidence="4 6" id="KW-1133">Transmembrane helix</keyword>
<organism evidence="7 8">
    <name type="scientific">Acidisarcina polymorpha</name>
    <dbReference type="NCBI Taxonomy" id="2211140"/>
    <lineage>
        <taxon>Bacteria</taxon>
        <taxon>Pseudomonadati</taxon>
        <taxon>Acidobacteriota</taxon>
        <taxon>Terriglobia</taxon>
        <taxon>Terriglobales</taxon>
        <taxon>Acidobacteriaceae</taxon>
        <taxon>Acidisarcina</taxon>
    </lineage>
</organism>
<keyword evidence="8" id="KW-1185">Reference proteome</keyword>
<dbReference type="EMBL" id="CP030840">
    <property type="protein sequence ID" value="AXC13262.1"/>
    <property type="molecule type" value="Genomic_DNA"/>
</dbReference>
<evidence type="ECO:0000256" key="4">
    <source>
        <dbReference type="ARBA" id="ARBA00022989"/>
    </source>
</evidence>
<keyword evidence="5 6" id="KW-0472">Membrane</keyword>
<dbReference type="PANTHER" id="PTHR30561">
    <property type="entry name" value="SMR FAMILY PROTON-DEPENDENT DRUG EFFLUX TRANSPORTER SUGE"/>
    <property type="match status" value="1"/>
</dbReference>
<proteinExistence type="predicted"/>
<dbReference type="AlphaFoldDB" id="A0A2Z5G2D5"/>
<dbReference type="Proteomes" id="UP000253606">
    <property type="component" value="Chromosome"/>
</dbReference>
<keyword evidence="2" id="KW-1003">Cell membrane</keyword>
<evidence type="ECO:0000256" key="2">
    <source>
        <dbReference type="ARBA" id="ARBA00022475"/>
    </source>
</evidence>